<dbReference type="EMBL" id="PENI01000006">
    <property type="protein sequence ID" value="RMB85494.1"/>
    <property type="molecule type" value="Genomic_DNA"/>
</dbReference>
<gene>
    <name evidence="2" type="ORF">CTZ28_11875</name>
</gene>
<evidence type="ECO:0000259" key="1">
    <source>
        <dbReference type="Pfam" id="PF04149"/>
    </source>
</evidence>
<accession>A0A3M0I9L5</accession>
<dbReference type="Proteomes" id="UP000270471">
    <property type="component" value="Unassembled WGS sequence"/>
</dbReference>
<dbReference type="InterPro" id="IPR007278">
    <property type="entry name" value="DUF397"/>
</dbReference>
<protein>
    <submittedName>
        <fullName evidence="2">DUF397 domain-containing protein</fullName>
    </submittedName>
</protein>
<reference evidence="2 3" key="1">
    <citation type="submission" date="2017-11" db="EMBL/GenBank/DDBJ databases">
        <title>Draft genome of actinobacteria isolated from guarana (Paullinia cupana (Mart.) Ducke.</title>
        <authorList>
            <person name="Siqueira K.A."/>
            <person name="Liotti R.G."/>
            <person name="Mendes T.A.O."/>
            <person name="Soares M.A."/>
        </authorList>
    </citation>
    <scope>NUCLEOTIDE SEQUENCE [LARGE SCALE GENOMIC DNA]</scope>
    <source>
        <strain evidence="2 3">193</strain>
    </source>
</reference>
<name>A0A3M0I9L5_9ACTN</name>
<evidence type="ECO:0000313" key="3">
    <source>
        <dbReference type="Proteomes" id="UP000270471"/>
    </source>
</evidence>
<proteinExistence type="predicted"/>
<dbReference type="OrthoDB" id="4316979at2"/>
<evidence type="ECO:0000313" key="2">
    <source>
        <dbReference type="EMBL" id="RMB85494.1"/>
    </source>
</evidence>
<dbReference type="AlphaFoldDB" id="A0A3M0I9L5"/>
<organism evidence="2 3">
    <name type="scientific">Streptomyces shenzhenensis</name>
    <dbReference type="NCBI Taxonomy" id="943815"/>
    <lineage>
        <taxon>Bacteria</taxon>
        <taxon>Bacillati</taxon>
        <taxon>Actinomycetota</taxon>
        <taxon>Actinomycetes</taxon>
        <taxon>Kitasatosporales</taxon>
        <taxon>Streptomycetaceae</taxon>
        <taxon>Streptomyces</taxon>
    </lineage>
</organism>
<dbReference type="RefSeq" id="WP_121889313.1">
    <property type="nucleotide sequence ID" value="NZ_PENI01000006.1"/>
</dbReference>
<comment type="caution">
    <text evidence="2">The sequence shown here is derived from an EMBL/GenBank/DDBJ whole genome shotgun (WGS) entry which is preliminary data.</text>
</comment>
<dbReference type="Pfam" id="PF04149">
    <property type="entry name" value="DUF397"/>
    <property type="match status" value="1"/>
</dbReference>
<keyword evidence="3" id="KW-1185">Reference proteome</keyword>
<sequence>MENGQPPRTVRWRKSSYTGNTGGECVEVANLTAFVAVRDSKNPEAGRLAVAAGTWTAFLHHLK</sequence>
<feature type="domain" description="DUF397" evidence="1">
    <location>
        <begin position="11"/>
        <end position="63"/>
    </location>
</feature>